<organism evidence="3 4">
    <name type="scientific">Phtheirospermum japonicum</name>
    <dbReference type="NCBI Taxonomy" id="374723"/>
    <lineage>
        <taxon>Eukaryota</taxon>
        <taxon>Viridiplantae</taxon>
        <taxon>Streptophyta</taxon>
        <taxon>Embryophyta</taxon>
        <taxon>Tracheophyta</taxon>
        <taxon>Spermatophyta</taxon>
        <taxon>Magnoliopsida</taxon>
        <taxon>eudicotyledons</taxon>
        <taxon>Gunneridae</taxon>
        <taxon>Pentapetalae</taxon>
        <taxon>asterids</taxon>
        <taxon>lamiids</taxon>
        <taxon>Lamiales</taxon>
        <taxon>Orobanchaceae</taxon>
        <taxon>Orobanchaceae incertae sedis</taxon>
        <taxon>Phtheirospermum</taxon>
    </lineage>
</organism>
<dbReference type="InterPro" id="IPR005519">
    <property type="entry name" value="Acid_phosphat_B-like"/>
</dbReference>
<gene>
    <name evidence="3" type="ORF">PHJA_000774700</name>
</gene>
<comment type="caution">
    <text evidence="3">The sequence shown here is derived from an EMBL/GenBank/DDBJ whole genome shotgun (WGS) entry which is preliminary data.</text>
</comment>
<name>A0A830BLH4_9LAMI</name>
<sequence>MSAYGHEMERELSAHSLPSREGSEMGSRYATDAGIFMSSTTAMVLISGLVTLGVSLVSLLVALTVMLQSCESRHSGVVEMYRHNKYSYIYCRDFALHAELNGLGTDSLPATCKDVDRLYVKEGHYKRDLNVTVGMVEDYFSSFTPKYDGGEIVMMDVDDLAYELIYRVNEGLLHDSSRDGDYLKHIFVKKLYLKLLRSGGSQLTLFSRKPDKLRNAMVEYLTSLGCHGWSSLIMRKETEMQVDFQEFLSRQRIIMQRDGSRIIAVISSQMDALRGPCLGDRIFKLPSPMFSYSTEDHAESEIQESKEM</sequence>
<proteinExistence type="predicted"/>
<keyword evidence="4" id="KW-1185">Reference proteome</keyword>
<evidence type="ECO:0000256" key="1">
    <source>
        <dbReference type="SAM" id="MobiDB-lite"/>
    </source>
</evidence>
<dbReference type="OrthoDB" id="1900337at2759"/>
<feature type="region of interest" description="Disordered" evidence="1">
    <location>
        <begin position="1"/>
        <end position="25"/>
    </location>
</feature>
<feature type="compositionally biased region" description="Basic and acidic residues" evidence="1">
    <location>
        <begin position="1"/>
        <end position="13"/>
    </location>
</feature>
<dbReference type="Gene3D" id="3.40.50.1000">
    <property type="entry name" value="HAD superfamily/HAD-like"/>
    <property type="match status" value="1"/>
</dbReference>
<keyword evidence="2" id="KW-0812">Transmembrane</keyword>
<reference evidence="3" key="1">
    <citation type="submission" date="2020-07" db="EMBL/GenBank/DDBJ databases">
        <title>Ethylene signaling mediates host invasion by parasitic plants.</title>
        <authorList>
            <person name="Yoshida S."/>
        </authorList>
    </citation>
    <scope>NUCLEOTIDE SEQUENCE</scope>
    <source>
        <strain evidence="3">Okayama</strain>
    </source>
</reference>
<feature type="transmembrane region" description="Helical" evidence="2">
    <location>
        <begin position="44"/>
        <end position="67"/>
    </location>
</feature>
<evidence type="ECO:0000313" key="3">
    <source>
        <dbReference type="EMBL" id="GFP86309.1"/>
    </source>
</evidence>
<dbReference type="Pfam" id="PF03767">
    <property type="entry name" value="Acid_phosphat_B"/>
    <property type="match status" value="1"/>
</dbReference>
<dbReference type="EMBL" id="BMAC01000123">
    <property type="protein sequence ID" value="GFP86309.1"/>
    <property type="molecule type" value="Genomic_DNA"/>
</dbReference>
<dbReference type="Proteomes" id="UP000653305">
    <property type="component" value="Unassembled WGS sequence"/>
</dbReference>
<dbReference type="PANTHER" id="PTHR31284">
    <property type="entry name" value="ACID PHOSPHATASE-LIKE PROTEIN"/>
    <property type="match status" value="1"/>
</dbReference>
<keyword evidence="2" id="KW-0472">Membrane</keyword>
<evidence type="ECO:0000256" key="2">
    <source>
        <dbReference type="SAM" id="Phobius"/>
    </source>
</evidence>
<keyword evidence="2" id="KW-1133">Transmembrane helix</keyword>
<dbReference type="AlphaFoldDB" id="A0A830BLH4"/>
<accession>A0A830BLH4</accession>
<protein>
    <submittedName>
        <fullName evidence="3">Uncharacterized protein at2g39920</fullName>
    </submittedName>
</protein>
<dbReference type="InterPro" id="IPR023214">
    <property type="entry name" value="HAD_sf"/>
</dbReference>
<dbReference type="PANTHER" id="PTHR31284:SF22">
    <property type="entry name" value="ACID PHOSPHATASE"/>
    <property type="match status" value="1"/>
</dbReference>
<evidence type="ECO:0000313" key="4">
    <source>
        <dbReference type="Proteomes" id="UP000653305"/>
    </source>
</evidence>